<organism evidence="2 3">
    <name type="scientific">Vibrio galatheae</name>
    <dbReference type="NCBI Taxonomy" id="579748"/>
    <lineage>
        <taxon>Bacteria</taxon>
        <taxon>Pseudomonadati</taxon>
        <taxon>Pseudomonadota</taxon>
        <taxon>Gammaproteobacteria</taxon>
        <taxon>Vibrionales</taxon>
        <taxon>Vibrionaceae</taxon>
        <taxon>Vibrio</taxon>
    </lineage>
</organism>
<protein>
    <submittedName>
        <fullName evidence="2">DNA-binding protein</fullName>
    </submittedName>
</protein>
<reference evidence="2 3" key="1">
    <citation type="journal article" date="2015" name="BMC Genomics">
        <title>Genome mining reveals unlocked bioactive potential of marine Gram-negative bacteria.</title>
        <authorList>
            <person name="Machado H."/>
            <person name="Sonnenschein E.C."/>
            <person name="Melchiorsen J."/>
            <person name="Gram L."/>
        </authorList>
    </citation>
    <scope>NUCLEOTIDE SEQUENCE [LARGE SCALE GENOMIC DNA]</scope>
    <source>
        <strain evidence="2 3">S2757</strain>
    </source>
</reference>
<dbReference type="EMBL" id="JXXV01000014">
    <property type="protein sequence ID" value="KJY83547.1"/>
    <property type="molecule type" value="Genomic_DNA"/>
</dbReference>
<keyword evidence="2" id="KW-0238">DNA-binding</keyword>
<dbReference type="AlphaFoldDB" id="A0A0F4NKC4"/>
<gene>
    <name evidence="2" type="ORF">TW81_07145</name>
</gene>
<dbReference type="Pfam" id="PF04073">
    <property type="entry name" value="tRNA_edit"/>
    <property type="match status" value="1"/>
</dbReference>
<dbReference type="Proteomes" id="UP000033673">
    <property type="component" value="Unassembled WGS sequence"/>
</dbReference>
<dbReference type="PANTHER" id="PTHR30411">
    <property type="entry name" value="CYTOPLASMIC PROTEIN"/>
    <property type="match status" value="1"/>
</dbReference>
<accession>A0A0F4NKC4</accession>
<sequence length="160" mass="18075">MNKLEEIYQFNKRLLEQLNIDYQEWQHEPILDFETDERIAKELGWSGTHSKSLFLKLKGAGYALLLTDKDSRLDSKGVKARTGKRPSIVSNEEMTEKIGCVPGAVCPFGLPTEIDIIIDTQLYQHSEILYTPGKPDVTFAIPAAQLPAVLNQLDNQVLEM</sequence>
<dbReference type="Gene3D" id="3.90.960.10">
    <property type="entry name" value="YbaK/aminoacyl-tRNA synthetase-associated domain"/>
    <property type="match status" value="1"/>
</dbReference>
<keyword evidence="3" id="KW-1185">Reference proteome</keyword>
<dbReference type="InterPro" id="IPR036754">
    <property type="entry name" value="YbaK/aa-tRNA-synt-asso_dom_sf"/>
</dbReference>
<evidence type="ECO:0000313" key="3">
    <source>
        <dbReference type="Proteomes" id="UP000033673"/>
    </source>
</evidence>
<dbReference type="PATRIC" id="fig|579748.3.peg.1465"/>
<dbReference type="PANTHER" id="PTHR30411:SF0">
    <property type="entry name" value="CYS-TRNA(PRO)_CYS-TRNA(CYS) DEACYLASE YBAK"/>
    <property type="match status" value="1"/>
</dbReference>
<comment type="caution">
    <text evidence="2">The sequence shown here is derived from an EMBL/GenBank/DDBJ whole genome shotgun (WGS) entry which is preliminary data.</text>
</comment>
<dbReference type="SUPFAM" id="SSF55826">
    <property type="entry name" value="YbaK/ProRS associated domain"/>
    <property type="match status" value="1"/>
</dbReference>
<dbReference type="GO" id="GO:0003677">
    <property type="term" value="F:DNA binding"/>
    <property type="evidence" value="ECO:0007669"/>
    <property type="project" value="UniProtKB-KW"/>
</dbReference>
<dbReference type="InterPro" id="IPR007214">
    <property type="entry name" value="YbaK/aa-tRNA-synth-assoc-dom"/>
</dbReference>
<name>A0A0F4NKC4_9VIBR</name>
<proteinExistence type="predicted"/>
<dbReference type="GO" id="GO:0002161">
    <property type="term" value="F:aminoacyl-tRNA deacylase activity"/>
    <property type="evidence" value="ECO:0007669"/>
    <property type="project" value="InterPro"/>
</dbReference>
<feature type="domain" description="YbaK/aminoacyl-tRNA synthetase-associated" evidence="1">
    <location>
        <begin position="37"/>
        <end position="146"/>
    </location>
</feature>
<dbReference type="OrthoDB" id="9798587at2"/>
<dbReference type="STRING" id="579748.TW81_07145"/>
<dbReference type="RefSeq" id="WP_045955028.1">
    <property type="nucleotide sequence ID" value="NZ_JXXV01000014.1"/>
</dbReference>
<evidence type="ECO:0000313" key="2">
    <source>
        <dbReference type="EMBL" id="KJY83547.1"/>
    </source>
</evidence>
<evidence type="ECO:0000259" key="1">
    <source>
        <dbReference type="Pfam" id="PF04073"/>
    </source>
</evidence>
<dbReference type="CDD" id="cd04332">
    <property type="entry name" value="YbaK_like"/>
    <property type="match status" value="1"/>
</dbReference>